<accession>A0A1B2HC35</accession>
<dbReference type="AlphaFoldDB" id="A0A1B2HC35"/>
<dbReference type="RefSeq" id="WP_065913689.1">
    <property type="nucleotide sequence ID" value="NZ_CP016793.1"/>
</dbReference>
<dbReference type="Proteomes" id="UP000093053">
    <property type="component" value="Chromosome"/>
</dbReference>
<keyword evidence="2" id="KW-1185">Reference proteome</keyword>
<dbReference type="KEGG" id="led:BBK82_03460"/>
<sequence>MNSTAALIAATYLDLAKDVMQLPVALLDLREQLDLPREVVDATILEMTKTGFVHLLPSSDRSRNDSEVMEAAIPVGGERKDFLVFEGEFFGE</sequence>
<name>A0A1B2HC35_9PSEU</name>
<dbReference type="EMBL" id="CP016793">
    <property type="protein sequence ID" value="ANZ35273.1"/>
    <property type="molecule type" value="Genomic_DNA"/>
</dbReference>
<evidence type="ECO:0000313" key="1">
    <source>
        <dbReference type="EMBL" id="ANZ35273.1"/>
    </source>
</evidence>
<protein>
    <submittedName>
        <fullName evidence="1">Uncharacterized protein</fullName>
    </submittedName>
</protein>
<proteinExistence type="predicted"/>
<dbReference type="STRING" id="1586287.BBK82_03460"/>
<gene>
    <name evidence="1" type="ORF">BBK82_03460</name>
</gene>
<organism evidence="1 2">
    <name type="scientific">Lentzea guizhouensis</name>
    <dbReference type="NCBI Taxonomy" id="1586287"/>
    <lineage>
        <taxon>Bacteria</taxon>
        <taxon>Bacillati</taxon>
        <taxon>Actinomycetota</taxon>
        <taxon>Actinomycetes</taxon>
        <taxon>Pseudonocardiales</taxon>
        <taxon>Pseudonocardiaceae</taxon>
        <taxon>Lentzea</taxon>
    </lineage>
</organism>
<reference evidence="1 2" key="1">
    <citation type="submission" date="2016-07" db="EMBL/GenBank/DDBJ databases">
        <title>Complete genome sequence of the Lentzea guizhouensis DHS C013.</title>
        <authorList>
            <person name="Cao C."/>
        </authorList>
    </citation>
    <scope>NUCLEOTIDE SEQUENCE [LARGE SCALE GENOMIC DNA]</scope>
    <source>
        <strain evidence="1 2">DHS C013</strain>
    </source>
</reference>
<evidence type="ECO:0000313" key="2">
    <source>
        <dbReference type="Proteomes" id="UP000093053"/>
    </source>
</evidence>